<dbReference type="RefSeq" id="WP_167694990.1">
    <property type="nucleotide sequence ID" value="NZ_CP118181.1"/>
</dbReference>
<dbReference type="EMBL" id="JAATLM010000001">
    <property type="protein sequence ID" value="NIZ68876.1"/>
    <property type="molecule type" value="Genomic_DNA"/>
</dbReference>
<dbReference type="AlphaFoldDB" id="A0A968GE26"/>
<proteinExistence type="predicted"/>
<gene>
    <name evidence="2" type="ORF">HCT48_01400</name>
</gene>
<evidence type="ECO:0008006" key="4">
    <source>
        <dbReference type="Google" id="ProtNLM"/>
    </source>
</evidence>
<reference evidence="2" key="1">
    <citation type="submission" date="2020-03" db="EMBL/GenBank/DDBJ databases">
        <title>Spirochaetal bacteria isolated from arthropods constitute a novel genus Entomospira genus novum within the order Spirochaetales.</title>
        <authorList>
            <person name="Grana-Miraglia L."/>
            <person name="Sikutova S."/>
            <person name="Fingerle V."/>
            <person name="Sing A."/>
            <person name="Castillo-Ramirez S."/>
            <person name="Margos G."/>
            <person name="Rudolf I."/>
        </authorList>
    </citation>
    <scope>NUCLEOTIDE SEQUENCE</scope>
    <source>
        <strain evidence="2">BR149</strain>
    </source>
</reference>
<evidence type="ECO:0000313" key="3">
    <source>
        <dbReference type="Proteomes" id="UP000778951"/>
    </source>
</evidence>
<dbReference type="Proteomes" id="UP000778951">
    <property type="component" value="Unassembled WGS sequence"/>
</dbReference>
<organism evidence="2 3">
    <name type="scientific">Entomospira culicis</name>
    <dbReference type="NCBI Taxonomy" id="2719989"/>
    <lineage>
        <taxon>Bacteria</taxon>
        <taxon>Pseudomonadati</taxon>
        <taxon>Spirochaetota</taxon>
        <taxon>Spirochaetia</taxon>
        <taxon>Spirochaetales</taxon>
        <taxon>Spirochaetaceae</taxon>
        <taxon>Entomospira</taxon>
    </lineage>
</organism>
<comment type="caution">
    <text evidence="2">The sequence shown here is derived from an EMBL/GenBank/DDBJ whole genome shotgun (WGS) entry which is preliminary data.</text>
</comment>
<sequence>MMLCALALIGATSANAAVGIGLVGEGSWGRHGGANPGFGLNVAIGEMEEIFMEIGITTWFGTKANPHGIEINLDAPFHVFMGELTDSVLFYVGVGPHIGFHNRKSEDTNNVLFEVKTSSTNWEFGAIMPVGLRFVTEMFDFWFAVVPSGGVSYNYSSIRTKTILTDEEVKTTAKAYTGMYYGIGLQTGFRFWIG</sequence>
<protein>
    <recommendedName>
        <fullName evidence="4">Outer membrane protein beta-barrel domain-containing protein</fullName>
    </recommendedName>
</protein>
<evidence type="ECO:0000256" key="1">
    <source>
        <dbReference type="SAM" id="SignalP"/>
    </source>
</evidence>
<feature type="signal peptide" evidence="1">
    <location>
        <begin position="1"/>
        <end position="16"/>
    </location>
</feature>
<accession>A0A968GE26</accession>
<evidence type="ECO:0000313" key="2">
    <source>
        <dbReference type="EMBL" id="NIZ68876.1"/>
    </source>
</evidence>
<feature type="chain" id="PRO_5037976490" description="Outer membrane protein beta-barrel domain-containing protein" evidence="1">
    <location>
        <begin position="17"/>
        <end position="194"/>
    </location>
</feature>
<keyword evidence="3" id="KW-1185">Reference proteome</keyword>
<keyword evidence="1" id="KW-0732">Signal</keyword>
<name>A0A968GE26_9SPIO</name>